<dbReference type="Proteomes" id="UP000290759">
    <property type="component" value="Unassembled WGS sequence"/>
</dbReference>
<proteinExistence type="predicted"/>
<reference evidence="2 3" key="2">
    <citation type="submission" date="2019-02" db="EMBL/GenBank/DDBJ databases">
        <title>'Lichenibacterium ramalinii' gen. nov. sp. nov., 'Lichenibacterium minor' gen. nov. sp. nov.</title>
        <authorList>
            <person name="Pankratov T."/>
        </authorList>
    </citation>
    <scope>NUCLEOTIDE SEQUENCE [LARGE SCALE GENOMIC DNA]</scope>
    <source>
        <strain evidence="2 3">RmlP026</strain>
    </source>
</reference>
<dbReference type="AlphaFoldDB" id="A0A4Q2U6L8"/>
<feature type="signal peptide" evidence="1">
    <location>
        <begin position="1"/>
        <end position="32"/>
    </location>
</feature>
<keyword evidence="3" id="KW-1185">Reference proteome</keyword>
<name>A0A4Q2U6L8_9HYPH</name>
<dbReference type="RefSeq" id="WP_129225862.1">
    <property type="nucleotide sequence ID" value="NZ_QYBB01000008.1"/>
</dbReference>
<reference evidence="2 3" key="1">
    <citation type="submission" date="2018-12" db="EMBL/GenBank/DDBJ databases">
        <authorList>
            <person name="Grouzdev D.S."/>
            <person name="Krutkina M.S."/>
        </authorList>
    </citation>
    <scope>NUCLEOTIDE SEQUENCE [LARGE SCALE GENOMIC DNA]</scope>
    <source>
        <strain evidence="2 3">RmlP026</strain>
    </source>
</reference>
<organism evidence="2 3">
    <name type="scientific">Lichenibacterium minor</name>
    <dbReference type="NCBI Taxonomy" id="2316528"/>
    <lineage>
        <taxon>Bacteria</taxon>
        <taxon>Pseudomonadati</taxon>
        <taxon>Pseudomonadota</taxon>
        <taxon>Alphaproteobacteria</taxon>
        <taxon>Hyphomicrobiales</taxon>
        <taxon>Lichenihabitantaceae</taxon>
        <taxon>Lichenibacterium</taxon>
    </lineage>
</organism>
<gene>
    <name evidence="2" type="ORF">D3273_09645</name>
</gene>
<sequence length="119" mass="12352">MTRPIPPRFPALLPLSALPLALAWAGVAPARAADLPFLSSPPPIYGAQSFTVPAFGGGGFRVARGPVRPAPLRYDIYGYPLLPGVPSPLAVGNGCPAAVQPEYDPDGNFAGYAPIPMCR</sequence>
<keyword evidence="1" id="KW-0732">Signal</keyword>
<evidence type="ECO:0000256" key="1">
    <source>
        <dbReference type="SAM" id="SignalP"/>
    </source>
</evidence>
<accession>A0A4Q2U6L8</accession>
<protein>
    <submittedName>
        <fullName evidence="2">Uncharacterized protein</fullName>
    </submittedName>
</protein>
<dbReference type="EMBL" id="QYBB01000008">
    <property type="protein sequence ID" value="RYC32283.1"/>
    <property type="molecule type" value="Genomic_DNA"/>
</dbReference>
<evidence type="ECO:0000313" key="2">
    <source>
        <dbReference type="EMBL" id="RYC32283.1"/>
    </source>
</evidence>
<dbReference type="OrthoDB" id="9976192at2"/>
<feature type="chain" id="PRO_5020719353" evidence="1">
    <location>
        <begin position="33"/>
        <end position="119"/>
    </location>
</feature>
<comment type="caution">
    <text evidence="2">The sequence shown here is derived from an EMBL/GenBank/DDBJ whole genome shotgun (WGS) entry which is preliminary data.</text>
</comment>
<evidence type="ECO:0000313" key="3">
    <source>
        <dbReference type="Proteomes" id="UP000290759"/>
    </source>
</evidence>